<reference evidence="4" key="1">
    <citation type="submission" date="2016-10" db="EMBL/GenBank/DDBJ databases">
        <authorList>
            <person name="Varghese N."/>
            <person name="Submissions S."/>
        </authorList>
    </citation>
    <scope>NUCLEOTIDE SEQUENCE [LARGE SCALE GENOMIC DNA]</scope>
    <source>
        <strain evidence="4">DSM 12111</strain>
    </source>
</reference>
<proteinExistence type="predicted"/>
<dbReference type="SUPFAM" id="SSF53807">
    <property type="entry name" value="Helical backbone' metal receptor"/>
    <property type="match status" value="1"/>
</dbReference>
<feature type="transmembrane region" description="Helical" evidence="1">
    <location>
        <begin position="59"/>
        <end position="77"/>
    </location>
</feature>
<feature type="domain" description="Fe/B12 periplasmic-binding" evidence="2">
    <location>
        <begin position="92"/>
        <end position="366"/>
    </location>
</feature>
<dbReference type="Proteomes" id="UP000242849">
    <property type="component" value="Unassembled WGS sequence"/>
</dbReference>
<keyword evidence="1" id="KW-0472">Membrane</keyword>
<evidence type="ECO:0000256" key="1">
    <source>
        <dbReference type="SAM" id="Phobius"/>
    </source>
</evidence>
<dbReference type="EMBL" id="FNSC01000001">
    <property type="protein sequence ID" value="SEC80811.1"/>
    <property type="molecule type" value="Genomic_DNA"/>
</dbReference>
<dbReference type="Pfam" id="PF01497">
    <property type="entry name" value="Peripla_BP_2"/>
    <property type="match status" value="1"/>
</dbReference>
<dbReference type="CDD" id="cd01148">
    <property type="entry name" value="TroA_a"/>
    <property type="match status" value="1"/>
</dbReference>
<evidence type="ECO:0000259" key="2">
    <source>
        <dbReference type="PROSITE" id="PS50983"/>
    </source>
</evidence>
<dbReference type="AlphaFoldDB" id="A0A1H4VK02"/>
<dbReference type="Gene3D" id="3.40.50.1980">
    <property type="entry name" value="Nitrogenase molybdenum iron protein domain"/>
    <property type="match status" value="2"/>
</dbReference>
<accession>A0A1H4VK02</accession>
<sequence>MNTGEYTGSTLEQLERFSVYESRLKPLPQMCVAVVGGALAAMCQHWSLPKQNAARPLPYLLLLGLVFAATPALAVTVTSCDRQLSIAQPPQRAVSQDINLTGMLLALGLKSRMVGYSGISAWKTPNPELMAQLADLPELAARHPSLENLLNAEADFFFAGWNYGMRVGGEVTPASLARFGIPVYELSESCAHVMPRRVASLEDVYNDLHNLGRIFAVEPRAEALVQGMQQRVAAVRARLADSGPAPRVFLYDSGEESPFTAGRLAMPQALIEAAGGRNVMDELAASWVRVGWEAVISSDPEVILIVDYGERSAAQKRDFLLQHPALQGLTAIREQRFVVLPYLAVTPSLENAAAIETLAAALHPQAFGQ</sequence>
<dbReference type="STRING" id="53406.SAMN05421553_1483"/>
<dbReference type="InterPro" id="IPR002491">
    <property type="entry name" value="ABC_transptr_periplasmic_BD"/>
</dbReference>
<dbReference type="InterPro" id="IPR050902">
    <property type="entry name" value="ABC_Transporter_SBP"/>
</dbReference>
<evidence type="ECO:0000313" key="3">
    <source>
        <dbReference type="EMBL" id="SEC80811.1"/>
    </source>
</evidence>
<dbReference type="PANTHER" id="PTHR30535:SF7">
    <property type="entry name" value="IRON(III) DICITRATE-BINDING PROTEIN"/>
    <property type="match status" value="1"/>
</dbReference>
<feature type="transmembrane region" description="Helical" evidence="1">
    <location>
        <begin position="27"/>
        <end position="47"/>
    </location>
</feature>
<name>A0A1H4VK02_PSEAG</name>
<keyword evidence="4" id="KW-1185">Reference proteome</keyword>
<keyword evidence="1" id="KW-1133">Transmembrane helix</keyword>
<gene>
    <name evidence="3" type="ORF">SAMN05421553_1483</name>
</gene>
<organism evidence="3 4">
    <name type="scientific">Pseudomonas anguilliseptica</name>
    <dbReference type="NCBI Taxonomy" id="53406"/>
    <lineage>
        <taxon>Bacteria</taxon>
        <taxon>Pseudomonadati</taxon>
        <taxon>Pseudomonadota</taxon>
        <taxon>Gammaproteobacteria</taxon>
        <taxon>Pseudomonadales</taxon>
        <taxon>Pseudomonadaceae</taxon>
        <taxon>Pseudomonas</taxon>
    </lineage>
</organism>
<dbReference type="PANTHER" id="PTHR30535">
    <property type="entry name" value="VITAMIN B12-BINDING PROTEIN"/>
    <property type="match status" value="1"/>
</dbReference>
<keyword evidence="1" id="KW-0812">Transmembrane</keyword>
<dbReference type="PROSITE" id="PS50983">
    <property type="entry name" value="FE_B12_PBP"/>
    <property type="match status" value="1"/>
</dbReference>
<evidence type="ECO:0000313" key="4">
    <source>
        <dbReference type="Proteomes" id="UP000242849"/>
    </source>
</evidence>
<protein>
    <submittedName>
        <fullName evidence="3">Iron complex transport system substrate-binding protein</fullName>
    </submittedName>
</protein>